<accession>A0A2V2YZK6</accession>
<dbReference type="EMBL" id="QGTQ01000015">
    <property type="protein sequence ID" value="PWV99354.1"/>
    <property type="molecule type" value="Genomic_DNA"/>
</dbReference>
<comment type="caution">
    <text evidence="1">The sequence shown here is derived from an EMBL/GenBank/DDBJ whole genome shotgun (WGS) entry which is preliminary data.</text>
</comment>
<evidence type="ECO:0008006" key="3">
    <source>
        <dbReference type="Google" id="ProtNLM"/>
    </source>
</evidence>
<protein>
    <recommendedName>
        <fullName evidence="3">RNase H type-1 domain-containing protein</fullName>
    </recommendedName>
</protein>
<sequence>MDIIEEPFLRKALSVPSLRQNLLNAGTLFLYCDYAGFASLNVYGAACCMVHNRTVSVSAKKLPIERDQGSIYGEMMAIELSLETLAAAIVDRQPKVAVIYTDCSRIARLLVQERFAHPHDEEGRNILVSALADLRQRFPSLDVQIKYMSKHKKNNHFHMLAHHAAREAALS</sequence>
<dbReference type="OrthoDB" id="2593769at2"/>
<dbReference type="Gene3D" id="3.30.420.10">
    <property type="entry name" value="Ribonuclease H-like superfamily/Ribonuclease H"/>
    <property type="match status" value="1"/>
</dbReference>
<evidence type="ECO:0000313" key="2">
    <source>
        <dbReference type="Proteomes" id="UP000246635"/>
    </source>
</evidence>
<dbReference type="AlphaFoldDB" id="A0A2V2YZK6"/>
<organism evidence="1 2">
    <name type="scientific">Paenibacillus cellulosilyticus</name>
    <dbReference type="NCBI Taxonomy" id="375489"/>
    <lineage>
        <taxon>Bacteria</taxon>
        <taxon>Bacillati</taxon>
        <taxon>Bacillota</taxon>
        <taxon>Bacilli</taxon>
        <taxon>Bacillales</taxon>
        <taxon>Paenibacillaceae</taxon>
        <taxon>Paenibacillus</taxon>
    </lineage>
</organism>
<gene>
    <name evidence="1" type="ORF">DFQ01_11570</name>
</gene>
<dbReference type="Proteomes" id="UP000246635">
    <property type="component" value="Unassembled WGS sequence"/>
</dbReference>
<dbReference type="InterPro" id="IPR036397">
    <property type="entry name" value="RNaseH_sf"/>
</dbReference>
<evidence type="ECO:0000313" key="1">
    <source>
        <dbReference type="EMBL" id="PWV99354.1"/>
    </source>
</evidence>
<reference evidence="1 2" key="1">
    <citation type="submission" date="2018-05" db="EMBL/GenBank/DDBJ databases">
        <title>Genomic Encyclopedia of Type Strains, Phase III (KMG-III): the genomes of soil and plant-associated and newly described type strains.</title>
        <authorList>
            <person name="Whitman W."/>
        </authorList>
    </citation>
    <scope>NUCLEOTIDE SEQUENCE [LARGE SCALE GENOMIC DNA]</scope>
    <source>
        <strain evidence="1 2">CECT 5696</strain>
    </source>
</reference>
<keyword evidence="2" id="KW-1185">Reference proteome</keyword>
<dbReference type="RefSeq" id="WP_110045358.1">
    <property type="nucleotide sequence ID" value="NZ_CP054612.1"/>
</dbReference>
<name>A0A2V2YZK6_9BACL</name>
<dbReference type="GO" id="GO:0003676">
    <property type="term" value="F:nucleic acid binding"/>
    <property type="evidence" value="ECO:0007669"/>
    <property type="project" value="InterPro"/>
</dbReference>
<proteinExistence type="predicted"/>